<gene>
    <name evidence="2" type="ordered locus">Mpe_A2713</name>
</gene>
<feature type="transmembrane region" description="Helical" evidence="1">
    <location>
        <begin position="6"/>
        <end position="30"/>
    </location>
</feature>
<keyword evidence="1" id="KW-1133">Transmembrane helix</keyword>
<dbReference type="STRING" id="420662.Mpe_A2713"/>
<proteinExistence type="predicted"/>
<sequence length="204" mass="22136">MGEITNQVAIVLGVLVACFAGPAAALFVLIRRKAKARQSRRSPIGIALLRGPGHSLREQLDEAHNDLTWDLVLLMVVPLLALALFLAQSHLRGLPQMAHLAPVYALAAIAFIAYMLRKLLKAGTRLDHLKAGYDAEVAVGQPPWKPLNGWSACESKAVSASCGRAPRSWRRSAMLRASRSTFSIRRGGCAKRHCKGGRRQLGTT</sequence>
<keyword evidence="1" id="KW-0812">Transmembrane</keyword>
<reference evidence="2 3" key="1">
    <citation type="journal article" date="2007" name="J. Bacteriol.">
        <title>Whole-genome analysis of the methyl tert-butyl ether-degrading beta-proteobacterium Methylibium petroleiphilum PM1.</title>
        <authorList>
            <person name="Kane S.R."/>
            <person name="Chakicherla A.Y."/>
            <person name="Chain P.S.G."/>
            <person name="Schmidt R."/>
            <person name="Shin M.W."/>
            <person name="Legler T.C."/>
            <person name="Scow K.M."/>
            <person name="Larimer F.W."/>
            <person name="Lucas S.M."/>
            <person name="Richardson P.M."/>
            <person name="Hristova K.R."/>
        </authorList>
    </citation>
    <scope>NUCLEOTIDE SEQUENCE [LARGE SCALE GENOMIC DNA]</scope>
    <source>
        <strain evidence="3">ATCC BAA-1232 / LMG 22953 / PM1</strain>
    </source>
</reference>
<dbReference type="HOGENOM" id="CLU_1341987_0_0_4"/>
<keyword evidence="3" id="KW-1185">Reference proteome</keyword>
<dbReference type="RefSeq" id="WP_011830297.1">
    <property type="nucleotide sequence ID" value="NC_008825.1"/>
</dbReference>
<feature type="transmembrane region" description="Helical" evidence="1">
    <location>
        <begin position="67"/>
        <end position="87"/>
    </location>
</feature>
<feature type="transmembrane region" description="Helical" evidence="1">
    <location>
        <begin position="99"/>
        <end position="116"/>
    </location>
</feature>
<name>A2SJC8_METPP</name>
<evidence type="ECO:0000256" key="1">
    <source>
        <dbReference type="SAM" id="Phobius"/>
    </source>
</evidence>
<dbReference type="KEGG" id="mpt:Mpe_A2713"/>
<protein>
    <submittedName>
        <fullName evidence="2">Uncharacterized protein</fullName>
    </submittedName>
</protein>
<dbReference type="AlphaFoldDB" id="A2SJC8"/>
<evidence type="ECO:0000313" key="2">
    <source>
        <dbReference type="EMBL" id="ABM95667.1"/>
    </source>
</evidence>
<dbReference type="Proteomes" id="UP000000366">
    <property type="component" value="Chromosome"/>
</dbReference>
<evidence type="ECO:0000313" key="3">
    <source>
        <dbReference type="Proteomes" id="UP000000366"/>
    </source>
</evidence>
<accession>A2SJC8</accession>
<keyword evidence="1" id="KW-0472">Membrane</keyword>
<dbReference type="EMBL" id="CP000555">
    <property type="protein sequence ID" value="ABM95667.1"/>
    <property type="molecule type" value="Genomic_DNA"/>
</dbReference>
<organism evidence="2 3">
    <name type="scientific">Methylibium petroleiphilum (strain ATCC BAA-1232 / LMG 22953 / PM1)</name>
    <dbReference type="NCBI Taxonomy" id="420662"/>
    <lineage>
        <taxon>Bacteria</taxon>
        <taxon>Pseudomonadati</taxon>
        <taxon>Pseudomonadota</taxon>
        <taxon>Betaproteobacteria</taxon>
        <taxon>Burkholderiales</taxon>
        <taxon>Sphaerotilaceae</taxon>
        <taxon>Methylibium</taxon>
    </lineage>
</organism>